<keyword evidence="3" id="KW-1185">Reference proteome</keyword>
<evidence type="ECO:0000313" key="2">
    <source>
        <dbReference type="EMBL" id="GAA1994337.1"/>
    </source>
</evidence>
<comment type="caution">
    <text evidence="2">The sequence shown here is derived from an EMBL/GenBank/DDBJ whole genome shotgun (WGS) entry which is preliminary data.</text>
</comment>
<keyword evidence="1" id="KW-0812">Transmembrane</keyword>
<reference evidence="3" key="1">
    <citation type="journal article" date="2019" name="Int. J. Syst. Evol. Microbiol.">
        <title>The Global Catalogue of Microorganisms (GCM) 10K type strain sequencing project: providing services to taxonomists for standard genome sequencing and annotation.</title>
        <authorList>
            <consortium name="The Broad Institute Genomics Platform"/>
            <consortium name="The Broad Institute Genome Sequencing Center for Infectious Disease"/>
            <person name="Wu L."/>
            <person name="Ma J."/>
        </authorList>
    </citation>
    <scope>NUCLEOTIDE SEQUENCE [LARGE SCALE GENOMIC DNA]</scope>
    <source>
        <strain evidence="3">JCM 15628</strain>
    </source>
</reference>
<accession>A0ABP5EBY0</accession>
<keyword evidence="1" id="KW-1133">Transmembrane helix</keyword>
<gene>
    <name evidence="2" type="ORF">GCM10009817_40830</name>
</gene>
<dbReference type="RefSeq" id="WP_344067280.1">
    <property type="nucleotide sequence ID" value="NZ_BAAAPU010000012.1"/>
</dbReference>
<keyword evidence="1" id="KW-0472">Membrane</keyword>
<name>A0ABP5EBY0_9MICO</name>
<dbReference type="EMBL" id="BAAAPU010000012">
    <property type="protein sequence ID" value="GAA1994337.1"/>
    <property type="molecule type" value="Genomic_DNA"/>
</dbReference>
<protein>
    <submittedName>
        <fullName evidence="2">Uncharacterized protein</fullName>
    </submittedName>
</protein>
<sequence length="198" mass="21121">MRKTLDKLISWTGITVAVVLLLAGGLLTYAHSFITDQVEQQLSQQDITMPGAKALETQAQKDALLQYAGQKMTTGDQAKAFADSYILVHMNAASKGRTYEDVSGEFLTLSKDPNADQAKVAQLGQLRQTLFMGNTLRGLLLNAYAFGTMGTIALYAAIAAFASGALLLVLGLLGLRHAKTAEDVRVSTAESGRVPQTA</sequence>
<feature type="transmembrane region" description="Helical" evidence="1">
    <location>
        <begin position="152"/>
        <end position="175"/>
    </location>
</feature>
<evidence type="ECO:0000256" key="1">
    <source>
        <dbReference type="SAM" id="Phobius"/>
    </source>
</evidence>
<proteinExistence type="predicted"/>
<dbReference type="Proteomes" id="UP001500013">
    <property type="component" value="Unassembled WGS sequence"/>
</dbReference>
<evidence type="ECO:0000313" key="3">
    <source>
        <dbReference type="Proteomes" id="UP001500013"/>
    </source>
</evidence>
<organism evidence="2 3">
    <name type="scientific">Terrabacter lapilli</name>
    <dbReference type="NCBI Taxonomy" id="436231"/>
    <lineage>
        <taxon>Bacteria</taxon>
        <taxon>Bacillati</taxon>
        <taxon>Actinomycetota</taxon>
        <taxon>Actinomycetes</taxon>
        <taxon>Micrococcales</taxon>
        <taxon>Intrasporangiaceae</taxon>
        <taxon>Terrabacter</taxon>
    </lineage>
</organism>